<comment type="subcellular location">
    <subcellularLocation>
        <location evidence="1">Cytoplasm</location>
    </subcellularLocation>
</comment>
<evidence type="ECO:0000259" key="4">
    <source>
        <dbReference type="PROSITE" id="PS51857"/>
    </source>
</evidence>
<dbReference type="GO" id="GO:0005634">
    <property type="term" value="C:nucleus"/>
    <property type="evidence" value="ECO:0007669"/>
    <property type="project" value="TreeGrafter"/>
</dbReference>
<sequence length="290" mass="31365">MHSRGRGHGAGRRGRGVRRLPDRQSGTCKWFNTVKGYGFILPQEGKDDIFVHQTAIKAVGFRSLAEGEQVEFDVEVDATGRKKARNVTGPNGAYVRGAPFVHPYVRRGSYVHRCYARGGWGRAGSADDMHVYGSGGYPRFRGRGGGRGAGRVEYAGGGSHQSEAQFQGRYSFPSAYPYSEYSAAGYPVYGSFSGGQQNMYMPAQTMQQGRGGTNMLSQQMQGMSLQPQMGMRPTMGTSVPQMASPQQMFGYPPTIMTPSSGNDGGRSSSARGRGGHSNSQTKGKSKEQKK</sequence>
<evidence type="ECO:0000256" key="2">
    <source>
        <dbReference type="ARBA" id="ARBA00022490"/>
    </source>
</evidence>
<evidence type="ECO:0000256" key="3">
    <source>
        <dbReference type="SAM" id="MobiDB-lite"/>
    </source>
</evidence>
<keyword evidence="2" id="KW-0963">Cytoplasm</keyword>
<dbReference type="PROSITE" id="PS00352">
    <property type="entry name" value="CSD_1"/>
    <property type="match status" value="1"/>
</dbReference>
<evidence type="ECO:0000256" key="1">
    <source>
        <dbReference type="ARBA" id="ARBA00004496"/>
    </source>
</evidence>
<dbReference type="AlphaFoldDB" id="B5A4M3"/>
<dbReference type="InterPro" id="IPR051373">
    <property type="entry name" value="Lin-28_RNA-binding"/>
</dbReference>
<dbReference type="SUPFAM" id="SSF50249">
    <property type="entry name" value="Nucleic acid-binding proteins"/>
    <property type="match status" value="1"/>
</dbReference>
<dbReference type="InterPro" id="IPR011129">
    <property type="entry name" value="CSD"/>
</dbReference>
<reference evidence="5" key="1">
    <citation type="journal article" date="2008" name="Mol. Biol. Evol.">
        <title>Nucleus-encoded periplastid-targeted EFL in chlorarachniophytes.</title>
        <authorList>
            <person name="Gile G.H."/>
            <person name="Keeling P.J."/>
        </authorList>
    </citation>
    <scope>NUCLEOTIDE SEQUENCE</scope>
    <source>
        <strain evidence="5">CCMP 2057</strain>
    </source>
</reference>
<dbReference type="GO" id="GO:0003729">
    <property type="term" value="F:mRNA binding"/>
    <property type="evidence" value="ECO:0007669"/>
    <property type="project" value="TreeGrafter"/>
</dbReference>
<dbReference type="PANTHER" id="PTHR46109">
    <property type="entry name" value="PROTEIN LIN-28"/>
    <property type="match status" value="1"/>
</dbReference>
<dbReference type="GO" id="GO:0005737">
    <property type="term" value="C:cytoplasm"/>
    <property type="evidence" value="ECO:0007669"/>
    <property type="project" value="UniProtKB-SubCell"/>
</dbReference>
<dbReference type="InterPro" id="IPR002059">
    <property type="entry name" value="CSP_DNA-bd"/>
</dbReference>
<feature type="domain" description="CSD" evidence="4">
    <location>
        <begin position="23"/>
        <end position="89"/>
    </location>
</feature>
<feature type="compositionally biased region" description="Polar residues" evidence="3">
    <location>
        <begin position="237"/>
        <end position="247"/>
    </location>
</feature>
<dbReference type="InterPro" id="IPR012340">
    <property type="entry name" value="NA-bd_OB-fold"/>
</dbReference>
<accession>B5A4M3</accession>
<dbReference type="PRINTS" id="PR00050">
    <property type="entry name" value="COLDSHOCK"/>
</dbReference>
<organism evidence="5">
    <name type="scientific">Gymnochlora stellata</name>
    <dbReference type="NCBI Taxonomy" id="67809"/>
    <lineage>
        <taxon>Eukaryota</taxon>
        <taxon>Sar</taxon>
        <taxon>Rhizaria</taxon>
        <taxon>Cercozoa</taxon>
        <taxon>Chlorarachniophyceae</taxon>
        <taxon>Gymnochlora</taxon>
    </lineage>
</organism>
<dbReference type="PANTHER" id="PTHR46109:SF1">
    <property type="entry name" value="PROTEIN LIN-28 HOMOLOG"/>
    <property type="match status" value="1"/>
</dbReference>
<dbReference type="GO" id="GO:0031054">
    <property type="term" value="P:pre-miRNA processing"/>
    <property type="evidence" value="ECO:0007669"/>
    <property type="project" value="TreeGrafter"/>
</dbReference>
<dbReference type="Pfam" id="PF00313">
    <property type="entry name" value="CSD"/>
    <property type="match status" value="1"/>
</dbReference>
<feature type="compositionally biased region" description="Basic residues" evidence="3">
    <location>
        <begin position="1"/>
        <end position="18"/>
    </location>
</feature>
<feature type="compositionally biased region" description="Low complexity" evidence="3">
    <location>
        <begin position="259"/>
        <end position="279"/>
    </location>
</feature>
<dbReference type="SMART" id="SM00357">
    <property type="entry name" value="CSP"/>
    <property type="match status" value="1"/>
</dbReference>
<dbReference type="InterPro" id="IPR019844">
    <property type="entry name" value="CSD_CS"/>
</dbReference>
<feature type="region of interest" description="Disordered" evidence="3">
    <location>
        <begin position="237"/>
        <end position="290"/>
    </location>
</feature>
<dbReference type="EMBL" id="EU810307">
    <property type="protein sequence ID" value="ACF24575.1"/>
    <property type="molecule type" value="mRNA"/>
</dbReference>
<dbReference type="CDD" id="cd04458">
    <property type="entry name" value="CSP_CDS"/>
    <property type="match status" value="1"/>
</dbReference>
<proteinExistence type="evidence at transcript level"/>
<evidence type="ECO:0000313" key="5">
    <source>
        <dbReference type="EMBL" id="ACF24575.1"/>
    </source>
</evidence>
<dbReference type="PROSITE" id="PS51857">
    <property type="entry name" value="CSD_2"/>
    <property type="match status" value="1"/>
</dbReference>
<name>B5A4M3_GYMST</name>
<protein>
    <submittedName>
        <fullName evidence="5">Glycine-rich nucleic acid binding protein</fullName>
    </submittedName>
</protein>
<feature type="region of interest" description="Disordered" evidence="3">
    <location>
        <begin position="1"/>
        <end position="22"/>
    </location>
</feature>
<dbReference type="Gene3D" id="2.40.50.140">
    <property type="entry name" value="Nucleic acid-binding proteins"/>
    <property type="match status" value="1"/>
</dbReference>